<dbReference type="Proteomes" id="UP001601303">
    <property type="component" value="Unassembled WGS sequence"/>
</dbReference>
<dbReference type="PRINTS" id="PR00839">
    <property type="entry name" value="V8PROTEASE"/>
</dbReference>
<dbReference type="GO" id="GO:0016787">
    <property type="term" value="F:hydrolase activity"/>
    <property type="evidence" value="ECO:0007669"/>
    <property type="project" value="UniProtKB-KW"/>
</dbReference>
<evidence type="ECO:0000256" key="3">
    <source>
        <dbReference type="ARBA" id="ARBA00022729"/>
    </source>
</evidence>
<dbReference type="PANTHER" id="PTHR14389">
    <property type="entry name" value="SI:CH1073-475A24.1"/>
    <property type="match status" value="1"/>
</dbReference>
<dbReference type="PANTHER" id="PTHR14389:SF3">
    <property type="entry name" value="PROTEIN FAM111A-LIKE"/>
    <property type="match status" value="1"/>
</dbReference>
<dbReference type="InterPro" id="IPR009003">
    <property type="entry name" value="Peptidase_S1_PA"/>
</dbReference>
<dbReference type="Gene3D" id="2.40.10.10">
    <property type="entry name" value="Trypsin-like serine proteases"/>
    <property type="match status" value="2"/>
</dbReference>
<dbReference type="EC" id="3.4.21.-" evidence="6"/>
<keyword evidence="8" id="KW-1185">Reference proteome</keyword>
<reference evidence="7 8" key="1">
    <citation type="submission" date="2024-10" db="EMBL/GenBank/DDBJ databases">
        <title>The Natural Products Discovery Center: Release of the First 8490 Sequenced Strains for Exploring Actinobacteria Biosynthetic Diversity.</title>
        <authorList>
            <person name="Kalkreuter E."/>
            <person name="Kautsar S.A."/>
            <person name="Yang D."/>
            <person name="Bader C.D."/>
            <person name="Teijaro C.N."/>
            <person name="Fluegel L."/>
            <person name="Davis C.M."/>
            <person name="Simpson J.R."/>
            <person name="Lauterbach L."/>
            <person name="Steele A.D."/>
            <person name="Gui C."/>
            <person name="Meng S."/>
            <person name="Li G."/>
            <person name="Viehrig K."/>
            <person name="Ye F."/>
            <person name="Su P."/>
            <person name="Kiefer A.F."/>
            <person name="Nichols A."/>
            <person name="Cepeda A.J."/>
            <person name="Yan W."/>
            <person name="Fan B."/>
            <person name="Jiang Y."/>
            <person name="Adhikari A."/>
            <person name="Zheng C.-J."/>
            <person name="Schuster L."/>
            <person name="Cowan T.M."/>
            <person name="Smanski M.J."/>
            <person name="Chevrette M.G."/>
            <person name="De Carvalho L.P.S."/>
            <person name="Shen B."/>
        </authorList>
    </citation>
    <scope>NUCLEOTIDE SEQUENCE [LARGE SCALE GENOMIC DNA]</scope>
    <source>
        <strain evidence="7 8">NPDC006488</strain>
    </source>
</reference>
<keyword evidence="3" id="KW-0732">Signal</keyword>
<evidence type="ECO:0000313" key="8">
    <source>
        <dbReference type="Proteomes" id="UP001601303"/>
    </source>
</evidence>
<name>A0ABW6MLH8_9ACTN</name>
<dbReference type="RefSeq" id="WP_388114882.1">
    <property type="nucleotide sequence ID" value="NZ_JBIAHM010000024.1"/>
</dbReference>
<keyword evidence="4 6" id="KW-0378">Hydrolase</keyword>
<proteinExistence type="inferred from homology"/>
<dbReference type="Pfam" id="PF13365">
    <property type="entry name" value="Trypsin_2"/>
    <property type="match status" value="1"/>
</dbReference>
<comment type="caution">
    <text evidence="7">The sequence shown here is derived from an EMBL/GenBank/DDBJ whole genome shotgun (WGS) entry which is preliminary data.</text>
</comment>
<evidence type="ECO:0000256" key="2">
    <source>
        <dbReference type="ARBA" id="ARBA00022670"/>
    </source>
</evidence>
<organism evidence="7 8">
    <name type="scientific">Streptomyces hokutonensis</name>
    <dbReference type="NCBI Taxonomy" id="1306990"/>
    <lineage>
        <taxon>Bacteria</taxon>
        <taxon>Bacillati</taxon>
        <taxon>Actinomycetota</taxon>
        <taxon>Actinomycetes</taxon>
        <taxon>Kitasatosporales</taxon>
        <taxon>Streptomycetaceae</taxon>
        <taxon>Streptomyces</taxon>
    </lineage>
</organism>
<dbReference type="InterPro" id="IPR043504">
    <property type="entry name" value="Peptidase_S1_PA_chymotrypsin"/>
</dbReference>
<sequence length="318" mass="34697">MTADGNAPLSDIARRWSAGGDDLRDVTSALREQNLEVANEMAEIDLRRARLAAHGTELEAVIGEDDSVWLSFLSKGLQAARAVGRVVAMPARQPITPEGTGVLISPRLLLTNHHVVPDAEHAASMGVQLGYEYDDEGGERQCTTVPLAPEILFLTVPASVLDFTVVALPEQFAEGNGYVPLIEEGGKVLKAEVLNVIHHPGGDRKRVSIRDNRLVSQDEKWLRYTSDTRHGSSGAPVFNDQWEMVALHHGGVPATDDQGRKLTRTGEVWTPDMDEESAAYLWNEGARVSRIVRRLRRAALPPPQQALLDEALSKGANT</sequence>
<keyword evidence="5 6" id="KW-0720">Serine protease</keyword>
<evidence type="ECO:0000256" key="4">
    <source>
        <dbReference type="ARBA" id="ARBA00022801"/>
    </source>
</evidence>
<protein>
    <recommendedName>
        <fullName evidence="6">Serine protease</fullName>
        <ecNumber evidence="6">3.4.21.-</ecNumber>
    </recommendedName>
</protein>
<evidence type="ECO:0000256" key="6">
    <source>
        <dbReference type="RuleBase" id="RU004296"/>
    </source>
</evidence>
<comment type="similarity">
    <text evidence="1 6">Belongs to the peptidase S1B family.</text>
</comment>
<dbReference type="InterPro" id="IPR008256">
    <property type="entry name" value="Peptidase_S1B"/>
</dbReference>
<keyword evidence="2 6" id="KW-0645">Protease</keyword>
<accession>A0ABW6MLH8</accession>
<dbReference type="EMBL" id="JBIAHM010000024">
    <property type="protein sequence ID" value="MFE9606187.1"/>
    <property type="molecule type" value="Genomic_DNA"/>
</dbReference>
<evidence type="ECO:0000313" key="7">
    <source>
        <dbReference type="EMBL" id="MFE9606187.1"/>
    </source>
</evidence>
<dbReference type="SUPFAM" id="SSF50494">
    <property type="entry name" value="Trypsin-like serine proteases"/>
    <property type="match status" value="1"/>
</dbReference>
<evidence type="ECO:0000256" key="5">
    <source>
        <dbReference type="ARBA" id="ARBA00022825"/>
    </source>
</evidence>
<evidence type="ECO:0000256" key="1">
    <source>
        <dbReference type="ARBA" id="ARBA00008764"/>
    </source>
</evidence>
<gene>
    <name evidence="7" type="ORF">ACFYNQ_47590</name>
</gene>